<dbReference type="GO" id="GO:0006354">
    <property type="term" value="P:DNA-templated transcription elongation"/>
    <property type="evidence" value="ECO:0007669"/>
    <property type="project" value="InterPro"/>
</dbReference>
<evidence type="ECO:0000256" key="2">
    <source>
        <dbReference type="ARBA" id="ARBA00023015"/>
    </source>
</evidence>
<dbReference type="NCBIfam" id="NF033644">
    <property type="entry name" value="antiterm_UpxY"/>
    <property type="match status" value="1"/>
</dbReference>
<keyword evidence="1" id="KW-0889">Transcription antitermination</keyword>
<evidence type="ECO:0000313" key="6">
    <source>
        <dbReference type="Proteomes" id="UP000886744"/>
    </source>
</evidence>
<dbReference type="CDD" id="cd09895">
    <property type="entry name" value="NGN_SP_UpxY"/>
    <property type="match status" value="1"/>
</dbReference>
<evidence type="ECO:0000256" key="1">
    <source>
        <dbReference type="ARBA" id="ARBA00022814"/>
    </source>
</evidence>
<dbReference type="InterPro" id="IPR006645">
    <property type="entry name" value="NGN-like_dom"/>
</dbReference>
<dbReference type="InterPro" id="IPR008991">
    <property type="entry name" value="Translation_prot_SH3-like_sf"/>
</dbReference>
<reference evidence="5" key="1">
    <citation type="submission" date="2020-10" db="EMBL/GenBank/DDBJ databases">
        <authorList>
            <person name="Gilroy R."/>
        </authorList>
    </citation>
    <scope>NUCLEOTIDE SEQUENCE</scope>
    <source>
        <strain evidence="5">ChiHjej13B12-12457</strain>
    </source>
</reference>
<dbReference type="Proteomes" id="UP000886744">
    <property type="component" value="Unassembled WGS sequence"/>
</dbReference>
<sequence>MEPIPADDKKWYVMRVTYQREVIAKDRLDKMEVENFLPLRSERRRNAHGRFCKVRVPMVHNFLFVRSERSTIDRIKTYTLPYLRYATTTTDGHRTIMTVPEKQMQSFIAVAGDEEQQALYLDPGSIDLSKGDKVRIIGGSLTGVEGTFMKIKGGNRVVVKIDFVAAVATAEIPPQLVEKI</sequence>
<keyword evidence="2" id="KW-0805">Transcription regulation</keyword>
<dbReference type="PANTHER" id="PTHR30265">
    <property type="entry name" value="RHO-INTERACTING TRANSCRIPTION TERMINATION FACTOR NUSG"/>
    <property type="match status" value="1"/>
</dbReference>
<dbReference type="PANTHER" id="PTHR30265:SF4">
    <property type="entry name" value="KOW MOTIF FAMILY PROTEIN, EXPRESSED"/>
    <property type="match status" value="1"/>
</dbReference>
<protein>
    <submittedName>
        <fullName evidence="5">UpxY family transcription antiterminator</fullName>
    </submittedName>
</protein>
<gene>
    <name evidence="5" type="ORF">IAC94_04590</name>
</gene>
<accession>A0A9D1J6M0</accession>
<evidence type="ECO:0000313" key="5">
    <source>
        <dbReference type="EMBL" id="HIR62782.1"/>
    </source>
</evidence>
<dbReference type="InterPro" id="IPR036735">
    <property type="entry name" value="NGN_dom_sf"/>
</dbReference>
<keyword evidence="3" id="KW-0804">Transcription</keyword>
<dbReference type="Pfam" id="PF02357">
    <property type="entry name" value="NusG"/>
    <property type="match status" value="1"/>
</dbReference>
<dbReference type="SUPFAM" id="SSF50104">
    <property type="entry name" value="Translation proteins SH3-like domain"/>
    <property type="match status" value="1"/>
</dbReference>
<dbReference type="SUPFAM" id="SSF82679">
    <property type="entry name" value="N-utilization substance G protein NusG, N-terminal domain"/>
    <property type="match status" value="1"/>
</dbReference>
<dbReference type="AlphaFoldDB" id="A0A9D1J6M0"/>
<dbReference type="GO" id="GO:0031564">
    <property type="term" value="P:transcription antitermination"/>
    <property type="evidence" value="ECO:0007669"/>
    <property type="project" value="UniProtKB-KW"/>
</dbReference>
<evidence type="ECO:0000256" key="3">
    <source>
        <dbReference type="ARBA" id="ARBA00023163"/>
    </source>
</evidence>
<evidence type="ECO:0000259" key="4">
    <source>
        <dbReference type="Pfam" id="PF02357"/>
    </source>
</evidence>
<reference evidence="5" key="2">
    <citation type="journal article" date="2021" name="PeerJ">
        <title>Extensive microbial diversity within the chicken gut microbiome revealed by metagenomics and culture.</title>
        <authorList>
            <person name="Gilroy R."/>
            <person name="Ravi A."/>
            <person name="Getino M."/>
            <person name="Pursley I."/>
            <person name="Horton D.L."/>
            <person name="Alikhan N.F."/>
            <person name="Baker D."/>
            <person name="Gharbi K."/>
            <person name="Hall N."/>
            <person name="Watson M."/>
            <person name="Adriaenssens E.M."/>
            <person name="Foster-Nyarko E."/>
            <person name="Jarju S."/>
            <person name="Secka A."/>
            <person name="Antonio M."/>
            <person name="Oren A."/>
            <person name="Chaudhuri R.R."/>
            <person name="La Ragione R."/>
            <person name="Hildebrand F."/>
            <person name="Pallen M.J."/>
        </authorList>
    </citation>
    <scope>NUCLEOTIDE SEQUENCE</scope>
    <source>
        <strain evidence="5">ChiHjej13B12-12457</strain>
    </source>
</reference>
<proteinExistence type="predicted"/>
<feature type="domain" description="NusG-like N-terminal" evidence="4">
    <location>
        <begin position="9"/>
        <end position="107"/>
    </location>
</feature>
<dbReference type="InterPro" id="IPR043425">
    <property type="entry name" value="NusG-like"/>
</dbReference>
<comment type="caution">
    <text evidence="5">The sequence shown here is derived from an EMBL/GenBank/DDBJ whole genome shotgun (WGS) entry which is preliminary data.</text>
</comment>
<organism evidence="5 6">
    <name type="scientific">Candidatus Coprenecus avistercoris</name>
    <dbReference type="NCBI Taxonomy" id="2840730"/>
    <lineage>
        <taxon>Bacteria</taxon>
        <taxon>Pseudomonadati</taxon>
        <taxon>Bacteroidota</taxon>
        <taxon>Bacteroidia</taxon>
        <taxon>Bacteroidales</taxon>
        <taxon>Rikenellaceae</taxon>
        <taxon>Rikenellaceae incertae sedis</taxon>
        <taxon>Candidatus Coprenecus</taxon>
    </lineage>
</organism>
<dbReference type="EMBL" id="DVHI01000059">
    <property type="protein sequence ID" value="HIR62782.1"/>
    <property type="molecule type" value="Genomic_DNA"/>
</dbReference>
<name>A0A9D1J6M0_9BACT</name>
<dbReference type="Gene3D" id="3.30.70.940">
    <property type="entry name" value="NusG, N-terminal domain"/>
    <property type="match status" value="1"/>
</dbReference>